<dbReference type="EMBL" id="MVIC01000099">
    <property type="protein sequence ID" value="ORB10732.1"/>
    <property type="molecule type" value="Genomic_DNA"/>
</dbReference>
<evidence type="ECO:0000256" key="1">
    <source>
        <dbReference type="ARBA" id="ARBA00023194"/>
    </source>
</evidence>
<dbReference type="InterPro" id="IPR042099">
    <property type="entry name" value="ANL_N_sf"/>
</dbReference>
<dbReference type="CDD" id="cd19543">
    <property type="entry name" value="DCL_NRPS"/>
    <property type="match status" value="1"/>
</dbReference>
<sequence length="667" mass="73199">SYGLLRYLNPGIDLDDPDPPIGFNYLGRLGGSSSPEQASEQLWRISAQGMSKIGAAAAIPMALAHTVELNAATVDTESGPALQAGWSWAPSVLDDTQIARLSELWFEALRGICAHVRAGGGGLTPSDIAPAHLSQQQLDQLCQHQPVADVLPLTPLQQGLLFHTSTTPASGDDIYAVQLAITITGPLDPHRLRDALHTVITRHPNLVARFSDQFDEPVQIIPAQPQTPWQYLQLDGVDIDEQINQLCAAERAEVYHLSDQPAFRAALIRTAPDEHRLILTNHHIVLDGWSMPILLRELFTAYYGQHLPAPTPYRRFITWLTQRDHNAARQAWQHALHNFDTPTLVGPADRLELGRRSMESFRLPEAATNAVNELAHSQHVTVNTVLQAAWAQLLMWLTGQHDVAFGAVISGRPADLVGADSIMGLLINTVPVRTRITPTTTPADLLDQLQGTHNHTLEHQHLALPEIHRLTGHDRLFDTLFVYQNYPVDAAAISSIDTLGIADFSIREHNHYPLSLVAQPGRELGVRIEYDTEVFDAASIEQLMERFKRVLAAITADPTRPLSSIDLLDEAERARLDRWGNRPVLTRTAATAVSIPEVFADKVAHASETVALTCGQHSWTYRELDEASNRLAHLLVDHGVGAGQRVAVLVPRSGEAVVAILGVLKAG</sequence>
<dbReference type="Proteomes" id="UP000192374">
    <property type="component" value="Unassembled WGS sequence"/>
</dbReference>
<dbReference type="InterPro" id="IPR010060">
    <property type="entry name" value="NRPS_synth"/>
</dbReference>
<dbReference type="Pfam" id="PF00668">
    <property type="entry name" value="Condensation"/>
    <property type="match status" value="1"/>
</dbReference>
<dbReference type="SUPFAM" id="SSF52777">
    <property type="entry name" value="CoA-dependent acyltransferases"/>
    <property type="match status" value="3"/>
</dbReference>
<proteinExistence type="predicted"/>
<organism evidence="4 5">
    <name type="scientific">Mycobacterium noviomagense</name>
    <dbReference type="NCBI Taxonomy" id="459858"/>
    <lineage>
        <taxon>Bacteria</taxon>
        <taxon>Bacillati</taxon>
        <taxon>Actinomycetota</taxon>
        <taxon>Actinomycetes</taxon>
        <taxon>Mycobacteriales</taxon>
        <taxon>Mycobacteriaceae</taxon>
        <taxon>Mycobacterium</taxon>
    </lineage>
</organism>
<feature type="non-terminal residue" evidence="4">
    <location>
        <position position="1"/>
    </location>
</feature>
<feature type="domain" description="AMP-dependent synthetase/ligase" evidence="2">
    <location>
        <begin position="600"/>
        <end position="667"/>
    </location>
</feature>
<dbReference type="Gene3D" id="3.30.559.30">
    <property type="entry name" value="Nonribosomal peptide synthetase, condensation domain"/>
    <property type="match status" value="2"/>
</dbReference>
<dbReference type="PANTHER" id="PTHR45398">
    <property type="match status" value="1"/>
</dbReference>
<comment type="caution">
    <text evidence="4">The sequence shown here is derived from an EMBL/GenBank/DDBJ whole genome shotgun (WGS) entry which is preliminary data.</text>
</comment>
<dbReference type="NCBIfam" id="TIGR01720">
    <property type="entry name" value="NRPS-para261"/>
    <property type="match status" value="1"/>
</dbReference>
<dbReference type="InterPro" id="IPR000873">
    <property type="entry name" value="AMP-dep_synth/lig_dom"/>
</dbReference>
<evidence type="ECO:0000313" key="4">
    <source>
        <dbReference type="EMBL" id="ORB10732.1"/>
    </source>
</evidence>
<dbReference type="Gene3D" id="3.40.50.12780">
    <property type="entry name" value="N-terminal domain of ligase-like"/>
    <property type="match status" value="1"/>
</dbReference>
<keyword evidence="1" id="KW-0045">Antibiotic biosynthesis</keyword>
<dbReference type="Gene3D" id="3.30.559.10">
    <property type="entry name" value="Chloramphenicol acetyltransferase-like domain"/>
    <property type="match status" value="1"/>
</dbReference>
<name>A0ABX3SZT5_9MYCO</name>
<feature type="non-terminal residue" evidence="4">
    <location>
        <position position="667"/>
    </location>
</feature>
<feature type="domain" description="Condensation" evidence="3">
    <location>
        <begin position="148"/>
        <end position="576"/>
    </location>
</feature>
<dbReference type="Pfam" id="PF00501">
    <property type="entry name" value="AMP-binding"/>
    <property type="match status" value="1"/>
</dbReference>
<evidence type="ECO:0000259" key="2">
    <source>
        <dbReference type="Pfam" id="PF00501"/>
    </source>
</evidence>
<keyword evidence="5" id="KW-1185">Reference proteome</keyword>
<protein>
    <submittedName>
        <fullName evidence="4">Non-ribosomal peptide synthetase</fullName>
    </submittedName>
</protein>
<accession>A0ABX3SZT5</accession>
<dbReference type="PANTHER" id="PTHR45398:SF1">
    <property type="entry name" value="ENZYME, PUTATIVE (JCVI)-RELATED"/>
    <property type="match status" value="1"/>
</dbReference>
<dbReference type="SUPFAM" id="SSF56801">
    <property type="entry name" value="Acetyl-CoA synthetase-like"/>
    <property type="match status" value="1"/>
</dbReference>
<dbReference type="InterPro" id="IPR001242">
    <property type="entry name" value="Condensation_dom"/>
</dbReference>
<reference evidence="4 5" key="1">
    <citation type="submission" date="2017-02" db="EMBL/GenBank/DDBJ databases">
        <title>The new phylogeny of genus Mycobacterium.</title>
        <authorList>
            <person name="Tortoli E."/>
            <person name="Trovato A."/>
            <person name="Cirillo D.M."/>
        </authorList>
    </citation>
    <scope>NUCLEOTIDE SEQUENCE [LARGE SCALE GENOMIC DNA]</scope>
    <source>
        <strain evidence="4 5">DSM 45145</strain>
    </source>
</reference>
<evidence type="ECO:0000259" key="3">
    <source>
        <dbReference type="Pfam" id="PF00668"/>
    </source>
</evidence>
<dbReference type="InterPro" id="IPR023213">
    <property type="entry name" value="CAT-like_dom_sf"/>
</dbReference>
<dbReference type="RefSeq" id="WP_139798082.1">
    <property type="nucleotide sequence ID" value="NZ_MVIC01000099.1"/>
</dbReference>
<gene>
    <name evidence="4" type="ORF">BST37_22625</name>
</gene>
<evidence type="ECO:0000313" key="5">
    <source>
        <dbReference type="Proteomes" id="UP000192374"/>
    </source>
</evidence>